<dbReference type="RefSeq" id="WP_074655898.1">
    <property type="nucleotide sequence ID" value="NZ_FNSD01000001.1"/>
</dbReference>
<evidence type="ECO:0000256" key="2">
    <source>
        <dbReference type="ARBA" id="ARBA00022730"/>
    </source>
</evidence>
<dbReference type="InterPro" id="IPR036986">
    <property type="entry name" value="S4_RNA-bd_sf"/>
</dbReference>
<gene>
    <name evidence="7" type="primary">rpsD</name>
    <name evidence="12" type="ORF">SAMN05443244_1904</name>
</gene>
<comment type="subunit">
    <text evidence="7">Part of the 30S ribosomal subunit. Contacts protein S5. The interaction surface between S4 and S5 is involved in control of translational fidelity.</text>
</comment>
<sequence length="207" mass="23250">MSHKTKYKIQRALGLELPGLGKPGALDKRNYPPGQHGQSRRGKLSEYALQLREKQKVMFHYGLREEQLRRFVRQSIAASGGSNWIEQLLSLLERRLDNVVFRLGFARSMAAARQLVSHGHVLLNGRAVNIGSMVVRVGDFIRLTEYAAGSMTEPARSNPRLTLPSYLQFAMPENNTHGRVLSVPGSIHVPFELNAKQVAEYYAQRGV</sequence>
<feature type="domain" description="Small ribosomal subunit protein uS4 N-terminal" evidence="11">
    <location>
        <begin position="4"/>
        <end position="93"/>
    </location>
</feature>
<dbReference type="InterPro" id="IPR005709">
    <property type="entry name" value="Ribosomal_uS4_bac-type"/>
</dbReference>
<keyword evidence="2 7" id="KW-0699">rRNA-binding</keyword>
<dbReference type="AlphaFoldDB" id="A0A1H4MFT4"/>
<dbReference type="GO" id="GO:0006412">
    <property type="term" value="P:translation"/>
    <property type="evidence" value="ECO:0007669"/>
    <property type="project" value="UniProtKB-UniRule"/>
</dbReference>
<dbReference type="Gene3D" id="1.10.1050.10">
    <property type="entry name" value="Ribosomal Protein S4 Delta 41, Chain A, domain 1"/>
    <property type="match status" value="1"/>
</dbReference>
<dbReference type="Proteomes" id="UP000182409">
    <property type="component" value="Unassembled WGS sequence"/>
</dbReference>
<evidence type="ECO:0000256" key="8">
    <source>
        <dbReference type="RuleBase" id="RU003699"/>
    </source>
</evidence>
<dbReference type="GO" id="GO:0042274">
    <property type="term" value="P:ribosomal small subunit biogenesis"/>
    <property type="evidence" value="ECO:0007669"/>
    <property type="project" value="TreeGrafter"/>
</dbReference>
<name>A0A1H4MFT4_9BACT</name>
<dbReference type="InterPro" id="IPR002942">
    <property type="entry name" value="S4_RNA-bd"/>
</dbReference>
<dbReference type="InterPro" id="IPR022801">
    <property type="entry name" value="Ribosomal_uS4"/>
</dbReference>
<dbReference type="SMART" id="SM01390">
    <property type="entry name" value="Ribosomal_S4"/>
    <property type="match status" value="1"/>
</dbReference>
<dbReference type="GO" id="GO:0015935">
    <property type="term" value="C:small ribosomal subunit"/>
    <property type="evidence" value="ECO:0007669"/>
    <property type="project" value="InterPro"/>
</dbReference>
<comment type="function">
    <text evidence="7">With S5 and S12 plays an important role in translational accuracy.</text>
</comment>
<feature type="region of interest" description="Disordered" evidence="9">
    <location>
        <begin position="20"/>
        <end position="43"/>
    </location>
</feature>
<dbReference type="SMART" id="SM00363">
    <property type="entry name" value="S4"/>
    <property type="match status" value="1"/>
</dbReference>
<dbReference type="FunFam" id="3.10.290.10:FF:000001">
    <property type="entry name" value="30S ribosomal protein S4"/>
    <property type="match status" value="1"/>
</dbReference>
<dbReference type="GO" id="GO:0019843">
    <property type="term" value="F:rRNA binding"/>
    <property type="evidence" value="ECO:0007669"/>
    <property type="project" value="UniProtKB-UniRule"/>
</dbReference>
<dbReference type="PROSITE" id="PS00632">
    <property type="entry name" value="RIBOSOMAL_S4"/>
    <property type="match status" value="1"/>
</dbReference>
<dbReference type="PROSITE" id="PS50889">
    <property type="entry name" value="S4"/>
    <property type="match status" value="1"/>
</dbReference>
<comment type="function">
    <text evidence="7">One of the primary rRNA binding proteins, it binds directly to 16S rRNA where it nucleates assembly of the body of the 30S subunit.</text>
</comment>
<accession>A0A1H4MFT4</accession>
<dbReference type="Gene3D" id="3.10.290.10">
    <property type="entry name" value="RNA-binding S4 domain"/>
    <property type="match status" value="1"/>
</dbReference>
<keyword evidence="4 7" id="KW-0689">Ribosomal protein</keyword>
<evidence type="ECO:0000256" key="7">
    <source>
        <dbReference type="HAMAP-Rule" id="MF_01306"/>
    </source>
</evidence>
<dbReference type="GO" id="GO:0003735">
    <property type="term" value="F:structural constituent of ribosome"/>
    <property type="evidence" value="ECO:0007669"/>
    <property type="project" value="InterPro"/>
</dbReference>
<dbReference type="NCBIfam" id="TIGR01017">
    <property type="entry name" value="rpsD_bact"/>
    <property type="match status" value="1"/>
</dbReference>
<dbReference type="Pfam" id="PF00163">
    <property type="entry name" value="Ribosomal_S4"/>
    <property type="match status" value="1"/>
</dbReference>
<evidence type="ECO:0000256" key="4">
    <source>
        <dbReference type="ARBA" id="ARBA00022980"/>
    </source>
</evidence>
<protein>
    <recommendedName>
        <fullName evidence="6 7">Small ribosomal subunit protein uS4</fullName>
    </recommendedName>
</protein>
<evidence type="ECO:0000313" key="13">
    <source>
        <dbReference type="Proteomes" id="UP000182409"/>
    </source>
</evidence>
<dbReference type="SUPFAM" id="SSF55174">
    <property type="entry name" value="Alpha-L RNA-binding motif"/>
    <property type="match status" value="1"/>
</dbReference>
<dbReference type="HAMAP" id="MF_01306_B">
    <property type="entry name" value="Ribosomal_uS4_B"/>
    <property type="match status" value="1"/>
</dbReference>
<dbReference type="PANTHER" id="PTHR11831:SF4">
    <property type="entry name" value="SMALL RIBOSOMAL SUBUNIT PROTEIN US4M"/>
    <property type="match status" value="1"/>
</dbReference>
<dbReference type="InterPro" id="IPR018079">
    <property type="entry name" value="Ribosomal_uS4_CS"/>
</dbReference>
<evidence type="ECO:0000256" key="5">
    <source>
        <dbReference type="ARBA" id="ARBA00023274"/>
    </source>
</evidence>
<comment type="similarity">
    <text evidence="1 7 8">Belongs to the universal ribosomal protein uS4 family.</text>
</comment>
<evidence type="ECO:0000313" key="12">
    <source>
        <dbReference type="EMBL" id="SEB81212.1"/>
    </source>
</evidence>
<dbReference type="OrthoDB" id="9803672at2"/>
<reference evidence="12 13" key="1">
    <citation type="submission" date="2016-10" db="EMBL/GenBank/DDBJ databases">
        <authorList>
            <person name="de Groot N.N."/>
        </authorList>
    </citation>
    <scope>NUCLEOTIDE SEQUENCE [LARGE SCALE GENOMIC DNA]</scope>
    <source>
        <strain evidence="12 13">AB35.6</strain>
    </source>
</reference>
<feature type="domain" description="RNA-binding S4" evidence="10">
    <location>
        <begin position="94"/>
        <end position="159"/>
    </location>
</feature>
<dbReference type="NCBIfam" id="NF003717">
    <property type="entry name" value="PRK05327.1"/>
    <property type="match status" value="1"/>
</dbReference>
<organism evidence="12 13">
    <name type="scientific">Terriglobus roseus</name>
    <dbReference type="NCBI Taxonomy" id="392734"/>
    <lineage>
        <taxon>Bacteria</taxon>
        <taxon>Pseudomonadati</taxon>
        <taxon>Acidobacteriota</taxon>
        <taxon>Terriglobia</taxon>
        <taxon>Terriglobales</taxon>
        <taxon>Acidobacteriaceae</taxon>
        <taxon>Terriglobus</taxon>
    </lineage>
</organism>
<keyword evidence="5 7" id="KW-0687">Ribonucleoprotein</keyword>
<evidence type="ECO:0000256" key="6">
    <source>
        <dbReference type="ARBA" id="ARBA00035254"/>
    </source>
</evidence>
<evidence type="ECO:0000256" key="9">
    <source>
        <dbReference type="SAM" id="MobiDB-lite"/>
    </source>
</evidence>
<dbReference type="Pfam" id="PF01479">
    <property type="entry name" value="S4"/>
    <property type="match status" value="1"/>
</dbReference>
<evidence type="ECO:0000259" key="10">
    <source>
        <dbReference type="SMART" id="SM00363"/>
    </source>
</evidence>
<dbReference type="InterPro" id="IPR001912">
    <property type="entry name" value="Ribosomal_uS4_N"/>
</dbReference>
<dbReference type="CDD" id="cd00165">
    <property type="entry name" value="S4"/>
    <property type="match status" value="1"/>
</dbReference>
<evidence type="ECO:0000259" key="11">
    <source>
        <dbReference type="SMART" id="SM01390"/>
    </source>
</evidence>
<keyword evidence="3 7" id="KW-0694">RNA-binding</keyword>
<evidence type="ECO:0000256" key="1">
    <source>
        <dbReference type="ARBA" id="ARBA00007465"/>
    </source>
</evidence>
<evidence type="ECO:0000256" key="3">
    <source>
        <dbReference type="ARBA" id="ARBA00022884"/>
    </source>
</evidence>
<dbReference type="PANTHER" id="PTHR11831">
    <property type="entry name" value="30S 40S RIBOSOMAL PROTEIN"/>
    <property type="match status" value="1"/>
</dbReference>
<proteinExistence type="inferred from homology"/>
<dbReference type="EMBL" id="FNSD01000001">
    <property type="protein sequence ID" value="SEB81212.1"/>
    <property type="molecule type" value="Genomic_DNA"/>
</dbReference>